<evidence type="ECO:0000313" key="2">
    <source>
        <dbReference type="Proteomes" id="UP000450457"/>
    </source>
</evidence>
<dbReference type="Proteomes" id="UP000450457">
    <property type="component" value="Unassembled WGS sequence"/>
</dbReference>
<dbReference type="SUPFAM" id="SSF51161">
    <property type="entry name" value="Trimeric LpxA-like enzymes"/>
    <property type="match status" value="1"/>
</dbReference>
<dbReference type="PANTHER" id="PTHR23416:SF78">
    <property type="entry name" value="LIPOPOLYSACCHARIDE BIOSYNTHESIS O-ACETYL TRANSFERASE WBBJ-RELATED"/>
    <property type="match status" value="1"/>
</dbReference>
<keyword evidence="1" id="KW-0012">Acyltransferase</keyword>
<protein>
    <submittedName>
        <fullName evidence="1">Acyltransferase</fullName>
    </submittedName>
</protein>
<organism evidence="1 2">
    <name type="scientific">Halobacillus litoralis</name>
    <dbReference type="NCBI Taxonomy" id="45668"/>
    <lineage>
        <taxon>Bacteria</taxon>
        <taxon>Bacillati</taxon>
        <taxon>Bacillota</taxon>
        <taxon>Bacilli</taxon>
        <taxon>Bacillales</taxon>
        <taxon>Bacillaceae</taxon>
        <taxon>Halobacillus</taxon>
    </lineage>
</organism>
<dbReference type="OrthoDB" id="9782926at2"/>
<reference evidence="1 2" key="1">
    <citation type="submission" date="2019-11" db="EMBL/GenBank/DDBJ databases">
        <title>Genome sequences of 17 halophilic strains isolated from different environments.</title>
        <authorList>
            <person name="Furrow R.E."/>
        </authorList>
    </citation>
    <scope>NUCLEOTIDE SEQUENCE [LARGE SCALE GENOMIC DNA]</scope>
    <source>
        <strain evidence="1 2">SL-4</strain>
    </source>
</reference>
<dbReference type="CDD" id="cd04647">
    <property type="entry name" value="LbH_MAT_like"/>
    <property type="match status" value="1"/>
</dbReference>
<comment type="caution">
    <text evidence="1">The sequence shown here is derived from an EMBL/GenBank/DDBJ whole genome shotgun (WGS) entry which is preliminary data.</text>
</comment>
<dbReference type="InterPro" id="IPR001451">
    <property type="entry name" value="Hexapep"/>
</dbReference>
<dbReference type="Pfam" id="PF00132">
    <property type="entry name" value="Hexapep"/>
    <property type="match status" value="1"/>
</dbReference>
<dbReference type="EMBL" id="WMFA01000001">
    <property type="protein sequence ID" value="MYL69908.1"/>
    <property type="molecule type" value="Genomic_DNA"/>
</dbReference>
<dbReference type="PANTHER" id="PTHR23416">
    <property type="entry name" value="SIALIC ACID SYNTHASE-RELATED"/>
    <property type="match status" value="1"/>
</dbReference>
<sequence>MNISHAWGILRALFYKLIYLRNIQSTIFSLQSNSRLEVYNKEAKIKIGKFVYVRKNASLRVDLKGELSIGDKVFLNDNCNINCVNKITIGEKTKIASGVSINDHDHNFKTEGNHLLVGEVHIGKNVWIGSNVVILKDTFIGDHSVIAAGSVVKGHVPENTVFINKRENEYKNILKPTGMRDAL</sequence>
<dbReference type="InterPro" id="IPR051159">
    <property type="entry name" value="Hexapeptide_acetyltransf"/>
</dbReference>
<name>A0A845F7W1_9BACI</name>
<accession>A0A845F7W1</accession>
<evidence type="ECO:0000313" key="1">
    <source>
        <dbReference type="EMBL" id="MYL69908.1"/>
    </source>
</evidence>
<dbReference type="InterPro" id="IPR011004">
    <property type="entry name" value="Trimer_LpxA-like_sf"/>
</dbReference>
<proteinExistence type="predicted"/>
<keyword evidence="1" id="KW-0808">Transferase</keyword>
<dbReference type="AlphaFoldDB" id="A0A845F7W1"/>
<gene>
    <name evidence="1" type="ORF">GLW00_03545</name>
</gene>
<dbReference type="Gene3D" id="2.160.10.10">
    <property type="entry name" value="Hexapeptide repeat proteins"/>
    <property type="match status" value="1"/>
</dbReference>
<dbReference type="GO" id="GO:0016746">
    <property type="term" value="F:acyltransferase activity"/>
    <property type="evidence" value="ECO:0007669"/>
    <property type="project" value="UniProtKB-KW"/>
</dbReference>